<keyword evidence="2 3" id="KW-0802">TPR repeat</keyword>
<evidence type="ECO:0000256" key="4">
    <source>
        <dbReference type="SAM" id="MobiDB-lite"/>
    </source>
</evidence>
<dbReference type="InterPro" id="IPR011990">
    <property type="entry name" value="TPR-like_helical_dom_sf"/>
</dbReference>
<evidence type="ECO:0000256" key="1">
    <source>
        <dbReference type="ARBA" id="ARBA00022737"/>
    </source>
</evidence>
<dbReference type="SUPFAM" id="SSF48452">
    <property type="entry name" value="TPR-like"/>
    <property type="match status" value="2"/>
</dbReference>
<comment type="caution">
    <text evidence="5">The sequence shown here is derived from an EMBL/GenBank/DDBJ whole genome shotgun (WGS) entry which is preliminary data.</text>
</comment>
<dbReference type="Pfam" id="PF00515">
    <property type="entry name" value="TPR_1"/>
    <property type="match status" value="2"/>
</dbReference>
<dbReference type="PROSITE" id="PS50005">
    <property type="entry name" value="TPR"/>
    <property type="match status" value="8"/>
</dbReference>
<dbReference type="PANTHER" id="PTHR44858:SF1">
    <property type="entry name" value="UDP-N-ACETYLGLUCOSAMINE--PEPTIDE N-ACETYLGLUCOSAMINYLTRANSFERASE SPINDLY-RELATED"/>
    <property type="match status" value="1"/>
</dbReference>
<dbReference type="Pfam" id="PF14559">
    <property type="entry name" value="TPR_19"/>
    <property type="match status" value="1"/>
</dbReference>
<dbReference type="Gene3D" id="3.40.50.2000">
    <property type="entry name" value="Glycogen Phosphorylase B"/>
    <property type="match status" value="1"/>
</dbReference>
<dbReference type="Pfam" id="PF13181">
    <property type="entry name" value="TPR_8"/>
    <property type="match status" value="1"/>
</dbReference>
<evidence type="ECO:0000256" key="2">
    <source>
        <dbReference type="ARBA" id="ARBA00022803"/>
    </source>
</evidence>
<dbReference type="PROSITE" id="PS50293">
    <property type="entry name" value="TPR_REGION"/>
    <property type="match status" value="3"/>
</dbReference>
<dbReference type="PANTHER" id="PTHR44858">
    <property type="entry name" value="TETRATRICOPEPTIDE REPEAT PROTEIN 6"/>
    <property type="match status" value="1"/>
</dbReference>
<feature type="repeat" description="TPR" evidence="3">
    <location>
        <begin position="295"/>
        <end position="328"/>
    </location>
</feature>
<dbReference type="EMBL" id="LPJX01000072">
    <property type="protein sequence ID" value="KWF56468.1"/>
    <property type="molecule type" value="Genomic_DNA"/>
</dbReference>
<dbReference type="GO" id="GO:0016757">
    <property type="term" value="F:glycosyltransferase activity"/>
    <property type="evidence" value="ECO:0007669"/>
    <property type="project" value="InterPro"/>
</dbReference>
<organism evidence="5 6">
    <name type="scientific">Burkholderia pseudomultivorans</name>
    <dbReference type="NCBI Taxonomy" id="1207504"/>
    <lineage>
        <taxon>Bacteria</taxon>
        <taxon>Pseudomonadati</taxon>
        <taxon>Pseudomonadota</taxon>
        <taxon>Betaproteobacteria</taxon>
        <taxon>Burkholderiales</taxon>
        <taxon>Burkholderiaceae</taxon>
        <taxon>Burkholderia</taxon>
        <taxon>Burkholderia cepacia complex</taxon>
    </lineage>
</organism>
<proteinExistence type="predicted"/>
<dbReference type="SMART" id="SM00028">
    <property type="entry name" value="TPR"/>
    <property type="match status" value="10"/>
</dbReference>
<dbReference type="InterPro" id="IPR002201">
    <property type="entry name" value="Glyco_trans_9"/>
</dbReference>
<keyword evidence="1" id="KW-0677">Repeat</keyword>
<feature type="repeat" description="TPR" evidence="3">
    <location>
        <begin position="91"/>
        <end position="124"/>
    </location>
</feature>
<dbReference type="AlphaFoldDB" id="A0A132EQW6"/>
<feature type="repeat" description="TPR" evidence="3">
    <location>
        <begin position="159"/>
        <end position="192"/>
    </location>
</feature>
<protein>
    <submittedName>
        <fullName evidence="5">Glycosyltransferase 9 family protein</fullName>
    </submittedName>
</protein>
<evidence type="ECO:0000313" key="5">
    <source>
        <dbReference type="EMBL" id="KWF56468.1"/>
    </source>
</evidence>
<feature type="repeat" description="TPR" evidence="3">
    <location>
        <begin position="363"/>
        <end position="396"/>
    </location>
</feature>
<evidence type="ECO:0000313" key="6">
    <source>
        <dbReference type="Proteomes" id="UP000061512"/>
    </source>
</evidence>
<dbReference type="SUPFAM" id="SSF53756">
    <property type="entry name" value="UDP-Glycosyltransferase/glycogen phosphorylase"/>
    <property type="match status" value="1"/>
</dbReference>
<feature type="repeat" description="TPR" evidence="3">
    <location>
        <begin position="397"/>
        <end position="430"/>
    </location>
</feature>
<reference evidence="5 6" key="1">
    <citation type="submission" date="2015-11" db="EMBL/GenBank/DDBJ databases">
        <title>Expanding the genomic diversity of Burkholderia species for the development of highly accurate diagnostics.</title>
        <authorList>
            <person name="Sahl J."/>
            <person name="Keim P."/>
            <person name="Wagner D."/>
        </authorList>
    </citation>
    <scope>NUCLEOTIDE SEQUENCE [LARGE SCALE GENOMIC DNA]</scope>
    <source>
        <strain evidence="5 6">MSMB574WGS</strain>
    </source>
</reference>
<feature type="compositionally biased region" description="Low complexity" evidence="4">
    <location>
        <begin position="9"/>
        <end position="18"/>
    </location>
</feature>
<dbReference type="InterPro" id="IPR019734">
    <property type="entry name" value="TPR_rpt"/>
</dbReference>
<feature type="repeat" description="TPR" evidence="3">
    <location>
        <begin position="227"/>
        <end position="260"/>
    </location>
</feature>
<evidence type="ECO:0000256" key="3">
    <source>
        <dbReference type="PROSITE-ProRule" id="PRU00339"/>
    </source>
</evidence>
<accession>A0A132EQW6</accession>
<feature type="region of interest" description="Disordered" evidence="4">
    <location>
        <begin position="1"/>
        <end position="22"/>
    </location>
</feature>
<sequence length="739" mass="82024">MEVEYPHRAAAGAPTAGASDIPKRAANLSRARDWHAAGRFDDAAREYEGVLASEPDRPDALHLYGVLQHQRGNMADAKRLMRRAVSLAPAAGPLSDLGVLLAADGDLDAALAQFEAALQLDPSHVATLVRRGNAMIGVRRYAAALADYDRALNVSPLLLDALCNRGAALRALGRLQDALDTYERALTVDPRSFESLYNLGNVLRDLQRPADALIHYERALELAPNHPDILSVKGRTLVDLGRPKEALASFNEVIATRPDSVEALYNSAVALERLGRAEEALQRCDRVLKLDPRHAKAHATRGNALLHLKRPEDALADYTRALDIEPGAIDVLCNQGTALRELERYDAALQSYDAALAANAAFAQAWCNRGNVLQDLHRYDEALASFDRALAINPQYATAWFNRGSVLLDMLRFDDALASFDQAIVFEPNYVDAHFAQGFIHLRRGDFARGWPKYEWRLRDPKSEHRDRVFARPRWTGAESLDGRTILIHAEQGFGDTIQFCRYAQQVADAGARVVLEVQPALRSLMASLCGPAQVVARGEPLPAYDFHCPLLSLPFAFQTDAATIPGRTPYLHADPERVRSWENRLGARRRLRVGLAWSGNPDHRNDRNRSIGLAELLPLLDLDVEWISLQKVVHERDAAWLEQAPIGSFDTELRDFSDTAALIRALDLVVSVDTAVAHLAGALDRPVWILVTHLSEWRWMSERDDSPWYPSARLFRQSAPGRWPDVIDAVRTEIAGLI</sequence>
<feature type="repeat" description="TPR" evidence="3">
    <location>
        <begin position="193"/>
        <end position="226"/>
    </location>
</feature>
<name>A0A132EQW6_9BURK</name>
<keyword evidence="5" id="KW-0808">Transferase</keyword>
<dbReference type="Pfam" id="PF01075">
    <property type="entry name" value="Glyco_transf_9"/>
    <property type="match status" value="1"/>
</dbReference>
<feature type="repeat" description="TPR" evidence="3">
    <location>
        <begin position="261"/>
        <end position="294"/>
    </location>
</feature>
<gene>
    <name evidence="5" type="ORF">WT57_32665</name>
</gene>
<dbReference type="Pfam" id="PF13432">
    <property type="entry name" value="TPR_16"/>
    <property type="match status" value="4"/>
</dbReference>
<dbReference type="Proteomes" id="UP000061512">
    <property type="component" value="Unassembled WGS sequence"/>
</dbReference>
<dbReference type="Gene3D" id="1.25.40.10">
    <property type="entry name" value="Tetratricopeptide repeat domain"/>
    <property type="match status" value="4"/>
</dbReference>
<dbReference type="InterPro" id="IPR050498">
    <property type="entry name" value="Ycf3"/>
</dbReference>